<name>A0A9W7E9T7_9STRA</name>
<dbReference type="Proteomes" id="UP001165085">
    <property type="component" value="Unassembled WGS sequence"/>
</dbReference>
<evidence type="ECO:0000313" key="3">
    <source>
        <dbReference type="Proteomes" id="UP001165085"/>
    </source>
</evidence>
<dbReference type="OrthoDB" id="10328187at2759"/>
<evidence type="ECO:0000256" key="1">
    <source>
        <dbReference type="SAM" id="MobiDB-lite"/>
    </source>
</evidence>
<protein>
    <submittedName>
        <fullName evidence="2">Uncharacterized protein</fullName>
    </submittedName>
</protein>
<dbReference type="EMBL" id="BRXY01000170">
    <property type="protein sequence ID" value="GMH73564.1"/>
    <property type="molecule type" value="Genomic_DNA"/>
</dbReference>
<feature type="compositionally biased region" description="Basic and acidic residues" evidence="1">
    <location>
        <begin position="1"/>
        <end position="16"/>
    </location>
</feature>
<accession>A0A9W7E9T7</accession>
<sequence>MSEAKEESKFADHVELKDDDIDGHEASDHRAVTCRYDMAKLRRIGEIEDDILNAIADAAGVDVDEMDCVFSVQDALEMDRGELEEYIKMAANEVLNDDAKAQGIAGKYVDELEGLKEVEESK</sequence>
<evidence type="ECO:0000313" key="2">
    <source>
        <dbReference type="EMBL" id="GMH73564.1"/>
    </source>
</evidence>
<organism evidence="2 3">
    <name type="scientific">Triparma strigata</name>
    <dbReference type="NCBI Taxonomy" id="1606541"/>
    <lineage>
        <taxon>Eukaryota</taxon>
        <taxon>Sar</taxon>
        <taxon>Stramenopiles</taxon>
        <taxon>Ochrophyta</taxon>
        <taxon>Bolidophyceae</taxon>
        <taxon>Parmales</taxon>
        <taxon>Triparmaceae</taxon>
        <taxon>Triparma</taxon>
    </lineage>
</organism>
<feature type="region of interest" description="Disordered" evidence="1">
    <location>
        <begin position="1"/>
        <end position="23"/>
    </location>
</feature>
<proteinExistence type="predicted"/>
<keyword evidence="3" id="KW-1185">Reference proteome</keyword>
<dbReference type="AlphaFoldDB" id="A0A9W7E9T7"/>
<gene>
    <name evidence="2" type="ORF">TrST_g7161</name>
</gene>
<comment type="caution">
    <text evidence="2">The sequence shown here is derived from an EMBL/GenBank/DDBJ whole genome shotgun (WGS) entry which is preliminary data.</text>
</comment>
<reference evidence="3" key="1">
    <citation type="journal article" date="2023" name="Commun. Biol.">
        <title>Genome analysis of Parmales, the sister group of diatoms, reveals the evolutionary specialization of diatoms from phago-mixotrophs to photoautotrophs.</title>
        <authorList>
            <person name="Ban H."/>
            <person name="Sato S."/>
            <person name="Yoshikawa S."/>
            <person name="Yamada K."/>
            <person name="Nakamura Y."/>
            <person name="Ichinomiya M."/>
            <person name="Sato N."/>
            <person name="Blanc-Mathieu R."/>
            <person name="Endo H."/>
            <person name="Kuwata A."/>
            <person name="Ogata H."/>
        </authorList>
    </citation>
    <scope>NUCLEOTIDE SEQUENCE [LARGE SCALE GENOMIC DNA]</scope>
    <source>
        <strain evidence="3">NIES 3701</strain>
    </source>
</reference>